<comment type="caution">
    <text evidence="1">The sequence shown here is derived from an EMBL/GenBank/DDBJ whole genome shotgun (WGS) entry which is preliminary data.</text>
</comment>
<dbReference type="RefSeq" id="WP_165886982.1">
    <property type="nucleotide sequence ID" value="NZ_SLXK01000029.1"/>
</dbReference>
<keyword evidence="2" id="KW-1185">Reference proteome</keyword>
<protein>
    <submittedName>
        <fullName evidence="1">Uncharacterized protein</fullName>
    </submittedName>
</protein>
<sequence length="49" mass="5770">MEEKKLTLSDFGNKDGFDLNGYLTYLFYRCYENVGDQSEDKVVKQLINQ</sequence>
<evidence type="ECO:0000313" key="2">
    <source>
        <dbReference type="Proteomes" id="UP000295416"/>
    </source>
</evidence>
<gene>
    <name evidence="1" type="ORF">EV207_12924</name>
</gene>
<dbReference type="AlphaFoldDB" id="A0A4V2SLK0"/>
<dbReference type="Proteomes" id="UP000295416">
    <property type="component" value="Unassembled WGS sequence"/>
</dbReference>
<accession>A0A4V2SLK0</accession>
<name>A0A4V2SLK0_9BACL</name>
<proteinExistence type="predicted"/>
<reference evidence="1 2" key="1">
    <citation type="submission" date="2019-03" db="EMBL/GenBank/DDBJ databases">
        <title>Genomic Encyclopedia of Type Strains, Phase IV (KMG-IV): sequencing the most valuable type-strain genomes for metagenomic binning, comparative biology and taxonomic classification.</title>
        <authorList>
            <person name="Goeker M."/>
        </authorList>
    </citation>
    <scope>NUCLEOTIDE SEQUENCE [LARGE SCALE GENOMIC DNA]</scope>
    <source>
        <strain evidence="1 2">DSM 19377</strain>
    </source>
</reference>
<organism evidence="1 2">
    <name type="scientific">Scopulibacillus darangshiensis</name>
    <dbReference type="NCBI Taxonomy" id="442528"/>
    <lineage>
        <taxon>Bacteria</taxon>
        <taxon>Bacillati</taxon>
        <taxon>Bacillota</taxon>
        <taxon>Bacilli</taxon>
        <taxon>Bacillales</taxon>
        <taxon>Sporolactobacillaceae</taxon>
        <taxon>Scopulibacillus</taxon>
    </lineage>
</organism>
<dbReference type="EMBL" id="SLXK01000029">
    <property type="protein sequence ID" value="TCP23746.1"/>
    <property type="molecule type" value="Genomic_DNA"/>
</dbReference>
<evidence type="ECO:0000313" key="1">
    <source>
        <dbReference type="EMBL" id="TCP23746.1"/>
    </source>
</evidence>